<feature type="binding site" evidence="2">
    <location>
        <position position="136"/>
    </location>
    <ligand>
        <name>Fe cation</name>
        <dbReference type="ChEBI" id="CHEBI:24875"/>
    </ligand>
</feature>
<name>A0A1G2BI09_9BACT</name>
<dbReference type="CDD" id="cd00487">
    <property type="entry name" value="Pep_deformylase"/>
    <property type="match status" value="1"/>
</dbReference>
<dbReference type="PANTHER" id="PTHR10458:SF22">
    <property type="entry name" value="PEPTIDE DEFORMYLASE"/>
    <property type="match status" value="1"/>
</dbReference>
<gene>
    <name evidence="2" type="primary">def</name>
    <name evidence="3" type="ORF">A2677_02570</name>
</gene>
<dbReference type="EMBL" id="MHKK01000053">
    <property type="protein sequence ID" value="OGY88814.1"/>
    <property type="molecule type" value="Genomic_DNA"/>
</dbReference>
<keyword evidence="2" id="KW-0408">Iron</keyword>
<keyword evidence="2" id="KW-0648">Protein biosynthesis</keyword>
<dbReference type="PIRSF" id="PIRSF004749">
    <property type="entry name" value="Pep_def"/>
    <property type="match status" value="1"/>
</dbReference>
<dbReference type="InterPro" id="IPR023635">
    <property type="entry name" value="Peptide_deformylase"/>
</dbReference>
<dbReference type="GO" id="GO:0046872">
    <property type="term" value="F:metal ion binding"/>
    <property type="evidence" value="ECO:0007669"/>
    <property type="project" value="UniProtKB-KW"/>
</dbReference>
<dbReference type="NCBIfam" id="NF001159">
    <property type="entry name" value="PRK00150.1-3"/>
    <property type="match status" value="1"/>
</dbReference>
<dbReference type="PANTHER" id="PTHR10458">
    <property type="entry name" value="PEPTIDE DEFORMYLASE"/>
    <property type="match status" value="1"/>
</dbReference>
<evidence type="ECO:0000313" key="3">
    <source>
        <dbReference type="EMBL" id="OGY88814.1"/>
    </source>
</evidence>
<keyword evidence="2" id="KW-0479">Metal-binding</keyword>
<feature type="binding site" evidence="2">
    <location>
        <position position="90"/>
    </location>
    <ligand>
        <name>Fe cation</name>
        <dbReference type="ChEBI" id="CHEBI:24875"/>
    </ligand>
</feature>
<accession>A0A1G2BI09</accession>
<evidence type="ECO:0000256" key="1">
    <source>
        <dbReference type="ARBA" id="ARBA00010759"/>
    </source>
</evidence>
<evidence type="ECO:0000313" key="4">
    <source>
        <dbReference type="Proteomes" id="UP000177817"/>
    </source>
</evidence>
<dbReference type="GO" id="GO:0042586">
    <property type="term" value="F:peptide deformylase activity"/>
    <property type="evidence" value="ECO:0007669"/>
    <property type="project" value="UniProtKB-UniRule"/>
</dbReference>
<comment type="cofactor">
    <cofactor evidence="2">
        <name>Fe(2+)</name>
        <dbReference type="ChEBI" id="CHEBI:29033"/>
    </cofactor>
    <text evidence="2">Binds 1 Fe(2+) ion.</text>
</comment>
<evidence type="ECO:0000256" key="2">
    <source>
        <dbReference type="HAMAP-Rule" id="MF_00163"/>
    </source>
</evidence>
<feature type="active site" evidence="2">
    <location>
        <position position="133"/>
    </location>
</feature>
<feature type="binding site" evidence="2">
    <location>
        <position position="132"/>
    </location>
    <ligand>
        <name>Fe cation</name>
        <dbReference type="ChEBI" id="CHEBI:24875"/>
    </ligand>
</feature>
<dbReference type="SUPFAM" id="SSF56420">
    <property type="entry name" value="Peptide deformylase"/>
    <property type="match status" value="1"/>
</dbReference>
<dbReference type="Pfam" id="PF01327">
    <property type="entry name" value="Pep_deformylase"/>
    <property type="match status" value="1"/>
</dbReference>
<comment type="similarity">
    <text evidence="1 2">Belongs to the polypeptide deformylase family.</text>
</comment>
<keyword evidence="2" id="KW-0378">Hydrolase</keyword>
<comment type="catalytic activity">
    <reaction evidence="2">
        <text>N-terminal N-formyl-L-methionyl-[peptide] + H2O = N-terminal L-methionyl-[peptide] + formate</text>
        <dbReference type="Rhea" id="RHEA:24420"/>
        <dbReference type="Rhea" id="RHEA-COMP:10639"/>
        <dbReference type="Rhea" id="RHEA-COMP:10640"/>
        <dbReference type="ChEBI" id="CHEBI:15377"/>
        <dbReference type="ChEBI" id="CHEBI:15740"/>
        <dbReference type="ChEBI" id="CHEBI:49298"/>
        <dbReference type="ChEBI" id="CHEBI:64731"/>
        <dbReference type="EC" id="3.5.1.88"/>
    </reaction>
</comment>
<dbReference type="AlphaFoldDB" id="A0A1G2BI09"/>
<comment type="function">
    <text evidence="2">Removes the formyl group from the N-terminal Met of newly synthesized proteins. Requires at least a dipeptide for an efficient rate of reaction. N-terminal L-methionine is a prerequisite for activity but the enzyme has broad specificity at other positions.</text>
</comment>
<dbReference type="PRINTS" id="PR01576">
    <property type="entry name" value="PDEFORMYLASE"/>
</dbReference>
<dbReference type="EC" id="3.5.1.88" evidence="2"/>
<dbReference type="Gene3D" id="3.90.45.10">
    <property type="entry name" value="Peptide deformylase"/>
    <property type="match status" value="1"/>
</dbReference>
<dbReference type="Proteomes" id="UP000177817">
    <property type="component" value="Unassembled WGS sequence"/>
</dbReference>
<dbReference type="GO" id="GO:0006412">
    <property type="term" value="P:translation"/>
    <property type="evidence" value="ECO:0007669"/>
    <property type="project" value="UniProtKB-UniRule"/>
</dbReference>
<dbReference type="InterPro" id="IPR036821">
    <property type="entry name" value="Peptide_deformylase_sf"/>
</dbReference>
<sequence length="158" mass="17455">MFSIVKHPARTLHQPCDDVTQFGDSLHALAEEMNKTMISSNGIGLAAPQIGKNIKFVIVKVGDEGSEYAAYVNPVITFHSAKKVSIEEGCLSLPGLYGYVTRAAKIRVKYQNVRGEKKIEKLTGMPAIILQHEIDHINSKLIIDCDIHITKGEKILRS</sequence>
<dbReference type="NCBIfam" id="TIGR00079">
    <property type="entry name" value="pept_deformyl"/>
    <property type="match status" value="1"/>
</dbReference>
<proteinExistence type="inferred from homology"/>
<reference evidence="3 4" key="1">
    <citation type="journal article" date="2016" name="Nat. Commun.">
        <title>Thousands of microbial genomes shed light on interconnected biogeochemical processes in an aquifer system.</title>
        <authorList>
            <person name="Anantharaman K."/>
            <person name="Brown C.T."/>
            <person name="Hug L.A."/>
            <person name="Sharon I."/>
            <person name="Castelle C.J."/>
            <person name="Probst A.J."/>
            <person name="Thomas B.C."/>
            <person name="Singh A."/>
            <person name="Wilkins M.J."/>
            <person name="Karaoz U."/>
            <person name="Brodie E.L."/>
            <person name="Williams K.H."/>
            <person name="Hubbard S.S."/>
            <person name="Banfield J.F."/>
        </authorList>
    </citation>
    <scope>NUCLEOTIDE SEQUENCE [LARGE SCALE GENOMIC DNA]</scope>
</reference>
<organism evidence="3 4">
    <name type="scientific">Candidatus Komeilibacteria bacterium RIFCSPHIGHO2_01_FULL_52_14</name>
    <dbReference type="NCBI Taxonomy" id="1798549"/>
    <lineage>
        <taxon>Bacteria</taxon>
        <taxon>Candidatus Komeiliibacteriota</taxon>
    </lineage>
</organism>
<dbReference type="HAMAP" id="MF_00163">
    <property type="entry name" value="Pep_deformylase"/>
    <property type="match status" value="1"/>
</dbReference>
<protein>
    <recommendedName>
        <fullName evidence="2">Peptide deformylase</fullName>
        <shortName evidence="2">PDF</shortName>
        <ecNumber evidence="2">3.5.1.88</ecNumber>
    </recommendedName>
    <alternativeName>
        <fullName evidence="2">Polypeptide deformylase</fullName>
    </alternativeName>
</protein>
<comment type="caution">
    <text evidence="3">The sequence shown here is derived from an EMBL/GenBank/DDBJ whole genome shotgun (WGS) entry which is preliminary data.</text>
</comment>